<organism evidence="1">
    <name type="scientific">uncultured Phormidium sp</name>
    <dbReference type="NCBI Taxonomy" id="259949"/>
    <lineage>
        <taxon>Bacteria</taxon>
        <taxon>Bacillati</taxon>
        <taxon>Cyanobacteriota</taxon>
        <taxon>Cyanophyceae</taxon>
        <taxon>Oscillatoriophycideae</taxon>
        <taxon>Oscillatoriales</taxon>
        <taxon>Oscillatoriaceae</taxon>
        <taxon>Phormidium</taxon>
        <taxon>environmental samples</taxon>
    </lineage>
</organism>
<dbReference type="AlphaFoldDB" id="W0FFS7"/>
<evidence type="ECO:0000313" key="1">
    <source>
        <dbReference type="EMBL" id="AHF23505.1"/>
    </source>
</evidence>
<proteinExistence type="predicted"/>
<dbReference type="EMBL" id="KF487071">
    <property type="protein sequence ID" value="AHF23505.1"/>
    <property type="molecule type" value="Genomic_DNA"/>
</dbReference>
<reference evidence="1" key="1">
    <citation type="submission" date="2013-08" db="EMBL/GenBank/DDBJ databases">
        <authorList>
            <person name="Voorhies A.A."/>
        </authorList>
    </citation>
    <scope>NUCLEOTIDE SEQUENCE</scope>
    <source>
        <strain evidence="1">MIS-PhA</strain>
    </source>
</reference>
<protein>
    <submittedName>
        <fullName evidence="1">Uncharacterized protein</fullName>
    </submittedName>
</protein>
<name>W0FFS7_9CYAN</name>
<reference evidence="1" key="2">
    <citation type="submission" date="2014-01" db="EMBL/GenBank/DDBJ databases">
        <title>Phormidium phage uses genotype diversity of beat host CRISPR defense.</title>
        <authorList>
            <person name="Dick G.J."/>
            <person name="Marcus D.N."/>
            <person name="Eisenlord S.D."/>
            <person name="Jain S."/>
            <person name="Duhaim M.B."/>
            <person name="Cavolcoli J."/>
        </authorList>
    </citation>
    <scope>NUCLEOTIDE SEQUENCE</scope>
    <source>
        <strain evidence="1">MIS-PhA</strain>
    </source>
</reference>
<accession>W0FFS7</accession>
<sequence length="65" mass="7737">MCGGGFMWMVGEFQILLMNPPLQHFGQYRSIYFRSKICEFCGRICDDFRSESKEFGISWAREGWR</sequence>